<reference evidence="1" key="1">
    <citation type="submission" date="2022-11" db="EMBL/GenBank/DDBJ databases">
        <title>Genome Sequence of Boeremia exigua.</title>
        <authorList>
            <person name="Buettner E."/>
        </authorList>
    </citation>
    <scope>NUCLEOTIDE SEQUENCE</scope>
    <source>
        <strain evidence="1">CU02</strain>
    </source>
</reference>
<dbReference type="Proteomes" id="UP001153331">
    <property type="component" value="Unassembled WGS sequence"/>
</dbReference>
<comment type="caution">
    <text evidence="1">The sequence shown here is derived from an EMBL/GenBank/DDBJ whole genome shotgun (WGS) entry which is preliminary data.</text>
</comment>
<accession>A0ACC2HTZ5</accession>
<sequence>MAISSNNAAPSYNAHAPALRVNRSSAMDDLDDELDLRFHRGMKADVYYRVPTSESLDGALRNELERNASSLIPSDIVTEFVFAAASTVTIPVTHQATLNALIEPRDYPQSFQVEYALCRDFDGKDRLGIQRAISKSIVAAIEDADGFKYSERHAYNPKSGGDGARFRYVCQDSLENKDRKANKKKKEVDAEDSGEATVTKKELVPTYDCGGAVHVRFSIKRDAIHVVYKHNPIHRDAERRRNNDGKSGNPEANGTSAPQPMKSRNGTTKKRKRSQQDDHVADDEDFHNPDPVNSSMPEASRSPLRKKKKNPSVKSTAKKTERSKKVSASASSPTKSRKKAAPKEPNPTRRLAKNKACIRCREKKIKCNEAKPTCNQCERGLWTCQYEFVGPKPRSKNGCVNCKQRRRKCTEEKPSCAYCLRVDDDCEYAEYS</sequence>
<dbReference type="EMBL" id="JAPHNI010001302">
    <property type="protein sequence ID" value="KAJ8105991.1"/>
    <property type="molecule type" value="Genomic_DNA"/>
</dbReference>
<evidence type="ECO:0000313" key="1">
    <source>
        <dbReference type="EMBL" id="KAJ8105991.1"/>
    </source>
</evidence>
<organism evidence="1 2">
    <name type="scientific">Boeremia exigua</name>
    <dbReference type="NCBI Taxonomy" id="749465"/>
    <lineage>
        <taxon>Eukaryota</taxon>
        <taxon>Fungi</taxon>
        <taxon>Dikarya</taxon>
        <taxon>Ascomycota</taxon>
        <taxon>Pezizomycotina</taxon>
        <taxon>Dothideomycetes</taxon>
        <taxon>Pleosporomycetidae</taxon>
        <taxon>Pleosporales</taxon>
        <taxon>Pleosporineae</taxon>
        <taxon>Didymellaceae</taxon>
        <taxon>Boeremia</taxon>
    </lineage>
</organism>
<evidence type="ECO:0000313" key="2">
    <source>
        <dbReference type="Proteomes" id="UP001153331"/>
    </source>
</evidence>
<keyword evidence="2" id="KW-1185">Reference proteome</keyword>
<name>A0ACC2HTZ5_9PLEO</name>
<gene>
    <name evidence="1" type="ORF">OPT61_g9836</name>
</gene>
<protein>
    <submittedName>
        <fullName evidence="1">Uncharacterized protein</fullName>
    </submittedName>
</protein>
<proteinExistence type="predicted"/>